<organism evidence="1 2">
    <name type="scientific">Pseudomonas phage MR5</name>
    <dbReference type="NCBI Taxonomy" id="2711172"/>
    <lineage>
        <taxon>Viruses</taxon>
        <taxon>Duplodnaviria</taxon>
        <taxon>Heunggongvirae</taxon>
        <taxon>Uroviricota</taxon>
        <taxon>Caudoviricetes</taxon>
        <taxon>Autographivirales</taxon>
        <taxon>Autoscriptoviridae</taxon>
        <taxon>Krylovirinae</taxon>
        <taxon>Mojovirus</taxon>
        <taxon>Mojovirus MR5</taxon>
    </lineage>
</organism>
<dbReference type="Proteomes" id="UP000501738">
    <property type="component" value="Segment"/>
</dbReference>
<sequence>MNTKDFMARLSGLRIAREKGVLTGQQYNRELLLIHEQHAAGLMVVNPALADALTSRHVALARHKPAFVRAGLDMDGWYVVLEARGCSAEYTVRTLSELSEWQS</sequence>
<keyword evidence="2" id="KW-1185">Reference proteome</keyword>
<gene>
    <name evidence="1" type="ORF">PssvBMR5_gp05</name>
</gene>
<name>A0A6M3TCN8_9CAUD</name>
<protein>
    <submittedName>
        <fullName evidence="1">Uncharacterized protein</fullName>
    </submittedName>
</protein>
<reference evidence="1 2" key="1">
    <citation type="journal article" date="2020" name="Microb. Biotechnol.">
        <title>Phage biocontrol to combat Pseudomonas syringae pathogens causing disease in cherry.</title>
        <authorList>
            <person name="Rabiey M."/>
            <person name="Roy S.R."/>
            <person name="Holtappels D."/>
            <person name="Franceschetti L."/>
            <person name="Quilty B.J."/>
            <person name="Creeth R."/>
            <person name="Sundin G.W."/>
            <person name="Wagemans J."/>
            <person name="Lavigne R."/>
            <person name="Jackson R.W."/>
        </authorList>
    </citation>
    <scope>NUCLEOTIDE SEQUENCE [LARGE SCALE GENOMIC DNA]</scope>
</reference>
<accession>A0A6M3TCN8</accession>
<evidence type="ECO:0000313" key="2">
    <source>
        <dbReference type="Proteomes" id="UP000501738"/>
    </source>
</evidence>
<dbReference type="EMBL" id="MT104468">
    <property type="protein sequence ID" value="QJD54773.1"/>
    <property type="molecule type" value="Genomic_DNA"/>
</dbReference>
<proteinExistence type="predicted"/>
<evidence type="ECO:0000313" key="1">
    <source>
        <dbReference type="EMBL" id="QJD54773.1"/>
    </source>
</evidence>